<protein>
    <submittedName>
        <fullName evidence="2">Uncharacterized protein</fullName>
    </submittedName>
</protein>
<dbReference type="EMBL" id="JACHVS010000002">
    <property type="protein sequence ID" value="MBB2996552.1"/>
    <property type="molecule type" value="Genomic_DNA"/>
</dbReference>
<accession>A0A839QTF0</accession>
<sequence>MAPEFGPTAAQGYHRPCSPACPARKNPGRRCDPRQRLPGRLR</sequence>
<keyword evidence="3" id="KW-1185">Reference proteome</keyword>
<evidence type="ECO:0000313" key="3">
    <source>
        <dbReference type="Proteomes" id="UP000523000"/>
    </source>
</evidence>
<proteinExistence type="predicted"/>
<dbReference type="Proteomes" id="UP000523000">
    <property type="component" value="Unassembled WGS sequence"/>
</dbReference>
<evidence type="ECO:0000256" key="1">
    <source>
        <dbReference type="SAM" id="MobiDB-lite"/>
    </source>
</evidence>
<dbReference type="AlphaFoldDB" id="A0A839QTF0"/>
<reference evidence="2 3" key="1">
    <citation type="submission" date="2020-08" db="EMBL/GenBank/DDBJ databases">
        <title>Sequencing the genomes of 1000 actinobacteria strains.</title>
        <authorList>
            <person name="Klenk H.-P."/>
        </authorList>
    </citation>
    <scope>NUCLEOTIDE SEQUENCE [LARGE SCALE GENOMIC DNA]</scope>
    <source>
        <strain evidence="2 3">DSM 22826</strain>
    </source>
</reference>
<organism evidence="2 3">
    <name type="scientific">Paeniglutamicibacter cryotolerans</name>
    <dbReference type="NCBI Taxonomy" id="670079"/>
    <lineage>
        <taxon>Bacteria</taxon>
        <taxon>Bacillati</taxon>
        <taxon>Actinomycetota</taxon>
        <taxon>Actinomycetes</taxon>
        <taxon>Micrococcales</taxon>
        <taxon>Micrococcaceae</taxon>
        <taxon>Paeniglutamicibacter</taxon>
    </lineage>
</organism>
<evidence type="ECO:0000313" key="2">
    <source>
        <dbReference type="EMBL" id="MBB2996552.1"/>
    </source>
</evidence>
<comment type="caution">
    <text evidence="2">The sequence shown here is derived from an EMBL/GenBank/DDBJ whole genome shotgun (WGS) entry which is preliminary data.</text>
</comment>
<name>A0A839QTF0_9MICC</name>
<gene>
    <name evidence="2" type="ORF">E9229_002799</name>
</gene>
<feature type="region of interest" description="Disordered" evidence="1">
    <location>
        <begin position="1"/>
        <end position="42"/>
    </location>
</feature>